<name>A0A1B2DLU4_9BACL</name>
<proteinExistence type="predicted"/>
<evidence type="ECO:0008006" key="2">
    <source>
        <dbReference type="Google" id="ProtNLM"/>
    </source>
</evidence>
<evidence type="ECO:0000313" key="1">
    <source>
        <dbReference type="EMBL" id="ANY68672.1"/>
    </source>
</evidence>
<sequence>MTKSKTTSSFRFDIDFIDLLNTWSFVSKREKGALLQEAFREYTKMKQNSDIAEKVNMILESLKED</sequence>
<dbReference type="AlphaFoldDB" id="A0A1B2DLU4"/>
<dbReference type="EMBL" id="CP016808">
    <property type="protein sequence ID" value="ANY68672.1"/>
    <property type="molecule type" value="Genomic_DNA"/>
</dbReference>
<accession>A0A1B2DLU4</accession>
<reference evidence="1" key="1">
    <citation type="submission" date="2016-08" db="EMBL/GenBank/DDBJ databases">
        <title>Complete Genome Seqeunce of Paenibacillus sp. BIHB 4019 from tea rhizoplane.</title>
        <authorList>
            <person name="Thakur R."/>
            <person name="Swarnkar M.K."/>
            <person name="Gulati A."/>
        </authorList>
    </citation>
    <scope>NUCLEOTIDE SEQUENCE [LARGE SCALE GENOMIC DNA]</scope>
    <source>
        <strain evidence="1">BIHB4019</strain>
    </source>
</reference>
<gene>
    <name evidence="1" type="ORF">BBD42_21025</name>
</gene>
<protein>
    <recommendedName>
        <fullName evidence="2">CopG family transcriptional regulator</fullName>
    </recommendedName>
</protein>
<organism evidence="1">
    <name type="scientific">Paenibacillus sp. BIHB 4019</name>
    <dbReference type="NCBI Taxonomy" id="1870819"/>
    <lineage>
        <taxon>Bacteria</taxon>
        <taxon>Bacillati</taxon>
        <taxon>Bacillota</taxon>
        <taxon>Bacilli</taxon>
        <taxon>Bacillales</taxon>
        <taxon>Paenibacillaceae</taxon>
        <taxon>Paenibacillus</taxon>
    </lineage>
</organism>